<feature type="domain" description="Flagellin N-terminal" evidence="4">
    <location>
        <begin position="5"/>
        <end position="142"/>
    </location>
</feature>
<dbReference type="GO" id="GO:0009424">
    <property type="term" value="C:bacterial-type flagellum hook"/>
    <property type="evidence" value="ECO:0007669"/>
    <property type="project" value="InterPro"/>
</dbReference>
<dbReference type="RefSeq" id="WP_079438761.1">
    <property type="nucleotide sequence ID" value="NZ_MZGT01000012.1"/>
</dbReference>
<feature type="domain" description="Flagellin C-terminal" evidence="5">
    <location>
        <begin position="334"/>
        <end position="414"/>
    </location>
</feature>
<evidence type="ECO:0000313" key="6">
    <source>
        <dbReference type="EMBL" id="OPJ64530.1"/>
    </source>
</evidence>
<dbReference type="EMBL" id="MZGT01000012">
    <property type="protein sequence ID" value="OPJ64530.1"/>
    <property type="molecule type" value="Genomic_DNA"/>
</dbReference>
<name>A0A1V4IXI0_9CLOT</name>
<dbReference type="GO" id="GO:0071973">
    <property type="term" value="P:bacterial-type flagellum-dependent cell motility"/>
    <property type="evidence" value="ECO:0007669"/>
    <property type="project" value="InterPro"/>
</dbReference>
<dbReference type="Proteomes" id="UP000191056">
    <property type="component" value="Unassembled WGS sequence"/>
</dbReference>
<keyword evidence="3" id="KW-0975">Bacterial flagellum</keyword>
<comment type="subcellular location">
    <subcellularLocation>
        <location evidence="1">Bacterial flagellum</location>
    </subcellularLocation>
</comment>
<reference evidence="6 7" key="1">
    <citation type="submission" date="2017-03" db="EMBL/GenBank/DDBJ databases">
        <title>Genome sequence of Clostridium chromiireducens DSM 23318.</title>
        <authorList>
            <person name="Poehlein A."/>
            <person name="Daniel R."/>
        </authorList>
    </citation>
    <scope>NUCLEOTIDE SEQUENCE [LARGE SCALE GENOMIC DNA]</scope>
    <source>
        <strain evidence="6 7">DSM 23318</strain>
    </source>
</reference>
<keyword evidence="6" id="KW-0282">Flagellum</keyword>
<dbReference type="Pfam" id="PF00669">
    <property type="entry name" value="Flagellin_N"/>
    <property type="match status" value="1"/>
</dbReference>
<dbReference type="NCBIfam" id="TIGR02550">
    <property type="entry name" value="flagell_flgL"/>
    <property type="match status" value="1"/>
</dbReference>
<dbReference type="AlphaFoldDB" id="A0A1V4IXI0"/>
<gene>
    <name evidence="6" type="primary">fla</name>
    <name evidence="6" type="ORF">CLCHR_11770</name>
</gene>
<accession>A0A1V4IXI0</accession>
<evidence type="ECO:0000313" key="7">
    <source>
        <dbReference type="Proteomes" id="UP000191056"/>
    </source>
</evidence>
<dbReference type="InterPro" id="IPR046358">
    <property type="entry name" value="Flagellin_C"/>
</dbReference>
<evidence type="ECO:0000256" key="1">
    <source>
        <dbReference type="ARBA" id="ARBA00004365"/>
    </source>
</evidence>
<sequence length="414" mass="45297">MSSRITSNMLSSNYLRNMKRNMNNMQTLQNQLASGKEINKASDNPYKASRSMQLHSEISYNTQYNENIKDTSNWLDTTDTALSQMGNIFGRIETLLVNAGNGTYGDDEKSAIKDEIKEKINELSQVLNTSFDGSYIFGGTKTNSKPTTVVDGVLKYADKNGNGITKTSTGMSIDLSTSPIESSLIPSNNMKIEEINKTGNNVTITIKDYTTATAPTTSTTTVDLTKVGTVTPPATKPETLESLFATALAPNFNSNDVNKVVTSYSSFDQINSDLNVDISEGVKTVYNKNAVDILEFKDKNGKSINVSDLLSNIIDHLNAGGDSKSLITTDLADIQSVTANLLQKRSEVGTMQNRMDSAQANNETQNYNMTDILSKTEDIDFADKTMEYSIMQTVYTAALQTSAKVLPMTILSYL</sequence>
<dbReference type="PANTHER" id="PTHR42792">
    <property type="entry name" value="FLAGELLIN"/>
    <property type="match status" value="1"/>
</dbReference>
<dbReference type="GO" id="GO:0005198">
    <property type="term" value="F:structural molecule activity"/>
    <property type="evidence" value="ECO:0007669"/>
    <property type="project" value="InterPro"/>
</dbReference>
<dbReference type="STRING" id="225345.CLCHR_11770"/>
<dbReference type="InterPro" id="IPR001029">
    <property type="entry name" value="Flagellin_N"/>
</dbReference>
<evidence type="ECO:0000259" key="4">
    <source>
        <dbReference type="Pfam" id="PF00669"/>
    </source>
</evidence>
<dbReference type="InterPro" id="IPR001492">
    <property type="entry name" value="Flagellin"/>
</dbReference>
<comment type="caution">
    <text evidence="6">The sequence shown here is derived from an EMBL/GenBank/DDBJ whole genome shotgun (WGS) entry which is preliminary data.</text>
</comment>
<keyword evidence="6" id="KW-0966">Cell projection</keyword>
<dbReference type="OrthoDB" id="9758307at2"/>
<dbReference type="InterPro" id="IPR013384">
    <property type="entry name" value="Flagell_FlgL"/>
</dbReference>
<evidence type="ECO:0000256" key="3">
    <source>
        <dbReference type="ARBA" id="ARBA00023143"/>
    </source>
</evidence>
<comment type="similarity">
    <text evidence="2">Belongs to the bacterial flagellin family.</text>
</comment>
<dbReference type="SUPFAM" id="SSF64518">
    <property type="entry name" value="Phase 1 flagellin"/>
    <property type="match status" value="1"/>
</dbReference>
<evidence type="ECO:0000259" key="5">
    <source>
        <dbReference type="Pfam" id="PF00700"/>
    </source>
</evidence>
<proteinExistence type="inferred from homology"/>
<protein>
    <submittedName>
        <fullName evidence="6">Flagellar filament 41 kDa core protein</fullName>
    </submittedName>
</protein>
<dbReference type="Pfam" id="PF00700">
    <property type="entry name" value="Flagellin_C"/>
    <property type="match status" value="1"/>
</dbReference>
<evidence type="ECO:0000256" key="2">
    <source>
        <dbReference type="ARBA" id="ARBA00005709"/>
    </source>
</evidence>
<keyword evidence="6" id="KW-0969">Cilium</keyword>
<dbReference type="Gene3D" id="1.20.1330.10">
    <property type="entry name" value="f41 fragment of flagellin, N-terminal domain"/>
    <property type="match status" value="2"/>
</dbReference>
<dbReference type="PANTHER" id="PTHR42792:SF1">
    <property type="entry name" value="FLAGELLAR HOOK-ASSOCIATED PROTEIN 3"/>
    <property type="match status" value="1"/>
</dbReference>
<keyword evidence="7" id="KW-1185">Reference proteome</keyword>
<organism evidence="6 7">
    <name type="scientific">Clostridium chromiireducens</name>
    <dbReference type="NCBI Taxonomy" id="225345"/>
    <lineage>
        <taxon>Bacteria</taxon>
        <taxon>Bacillati</taxon>
        <taxon>Bacillota</taxon>
        <taxon>Clostridia</taxon>
        <taxon>Eubacteriales</taxon>
        <taxon>Clostridiaceae</taxon>
        <taxon>Clostridium</taxon>
    </lineage>
</organism>